<reference evidence="1 3" key="1">
    <citation type="journal article" date="2015" name="Biotechnol. Bioeng.">
        <title>Genome sequence and phenotypic characterization of Caulobacter segnis.</title>
        <authorList>
            <person name="Patel S."/>
            <person name="Fletcher B."/>
            <person name="Scott D.C."/>
            <person name="Ely B."/>
        </authorList>
    </citation>
    <scope>NUCLEOTIDE SEQUENCE [LARGE SCALE GENOMIC DNA]</scope>
    <source>
        <strain evidence="1 3">PS02</strain>
    </source>
</reference>
<name>A0A166RPJ1_9CLOT</name>
<protein>
    <submittedName>
        <fullName evidence="1">Uncharacterized protein</fullName>
    </submittedName>
</protein>
<dbReference type="Proteomes" id="UP000093694">
    <property type="component" value="Unassembled WGS sequence"/>
</dbReference>
<gene>
    <name evidence="2" type="ORF">CLCOS_06150</name>
    <name evidence="1" type="ORF">WX73_01892</name>
</gene>
<dbReference type="PATRIC" id="fig|1705578.3.peg.2147"/>
<keyword evidence="4" id="KW-1185">Reference proteome</keyword>
<evidence type="ECO:0000313" key="1">
    <source>
        <dbReference type="EMBL" id="OAA90981.1"/>
    </source>
</evidence>
<evidence type="ECO:0000313" key="4">
    <source>
        <dbReference type="Proteomes" id="UP000093694"/>
    </source>
</evidence>
<dbReference type="AlphaFoldDB" id="A0A166RPJ1"/>
<dbReference type="EMBL" id="LROR01000029">
    <property type="protein sequence ID" value="OBR97022.1"/>
    <property type="molecule type" value="Genomic_DNA"/>
</dbReference>
<reference evidence="2 4" key="2">
    <citation type="journal article" date="2016" name="Front. Microbiol.">
        <title>Industrial Acetogenic Biocatalysts: A Comparative Metabolic and Genomic Analysis.</title>
        <authorList>
            <person name="Bengelsdorf F."/>
            <person name="Poehlein A."/>
            <person name="Sonja S."/>
            <person name="Erz C."/>
            <person name="Hummel T."/>
            <person name="Hoffmeister S."/>
            <person name="Daniel R."/>
            <person name="Durre P."/>
        </authorList>
    </citation>
    <scope>NUCLEOTIDE SEQUENCE [LARGE SCALE GENOMIC DNA]</scope>
    <source>
        <strain evidence="2 4">PTA-10522</strain>
    </source>
</reference>
<proteinExistence type="predicted"/>
<evidence type="ECO:0000313" key="2">
    <source>
        <dbReference type="EMBL" id="OBR97022.1"/>
    </source>
</evidence>
<dbReference type="EMBL" id="LITQ01000028">
    <property type="protein sequence ID" value="OAA90981.1"/>
    <property type="molecule type" value="Genomic_DNA"/>
</dbReference>
<evidence type="ECO:0000313" key="3">
    <source>
        <dbReference type="Proteomes" id="UP000077384"/>
    </source>
</evidence>
<sequence>MSKYIWQEFKRFIIKKRLLLIVILIITAAFGVINVSKTKTLEGQLQGDKALLNI</sequence>
<comment type="caution">
    <text evidence="1">The sequence shown here is derived from an EMBL/GenBank/DDBJ whole genome shotgun (WGS) entry which is preliminary data.</text>
</comment>
<accession>A0A166RPJ1</accession>
<dbReference type="Proteomes" id="UP000077384">
    <property type="component" value="Unassembled WGS sequence"/>
</dbReference>
<organism evidence="1 3">
    <name type="scientific">Clostridium coskatii</name>
    <dbReference type="NCBI Taxonomy" id="1705578"/>
    <lineage>
        <taxon>Bacteria</taxon>
        <taxon>Bacillati</taxon>
        <taxon>Bacillota</taxon>
        <taxon>Clostridia</taxon>
        <taxon>Eubacteriales</taxon>
        <taxon>Clostridiaceae</taxon>
        <taxon>Clostridium</taxon>
    </lineage>
</organism>